<dbReference type="Gene3D" id="3.40.50.620">
    <property type="entry name" value="HUPs"/>
    <property type="match status" value="1"/>
</dbReference>
<dbReference type="InterPro" id="IPR050385">
    <property type="entry name" value="Archaeal_FAD_synthase"/>
</dbReference>
<comment type="caution">
    <text evidence="4">The sequence shown here is derived from an EMBL/GenBank/DDBJ whole genome shotgun (WGS) entry which is preliminary data.</text>
</comment>
<dbReference type="EMBL" id="PHAH01000032">
    <property type="protein sequence ID" value="PKM87819.1"/>
    <property type="molecule type" value="Genomic_DNA"/>
</dbReference>
<keyword evidence="1 4" id="KW-0808">Transferase</keyword>
<evidence type="ECO:0000313" key="4">
    <source>
        <dbReference type="EMBL" id="PKM87819.1"/>
    </source>
</evidence>
<feature type="domain" description="Cytidyltransferase-like" evidence="3">
    <location>
        <begin position="20"/>
        <end position="108"/>
    </location>
</feature>
<dbReference type="PANTHER" id="PTHR43793">
    <property type="entry name" value="FAD SYNTHASE"/>
    <property type="match status" value="1"/>
</dbReference>
<sequence length="157" mass="17512">MPSKNRLTKVSKKPVIVAVSGYFNPLHVGHLEMIEKARTLGDRLVAIINNDHQVKLKGSVPFMKLADRVKIIAALRAVDDVFVSIDRDKTVRKSLAKVRPHIFANGGDRKNIGDVPEYEICQHYNIKMVDGLGKKIRASSKMIAEAAAKKEKLNTKK</sequence>
<dbReference type="Pfam" id="PF01467">
    <property type="entry name" value="CTP_transf_like"/>
    <property type="match status" value="1"/>
</dbReference>
<dbReference type="GO" id="GO:0016779">
    <property type="term" value="F:nucleotidyltransferase activity"/>
    <property type="evidence" value="ECO:0007669"/>
    <property type="project" value="UniProtKB-KW"/>
</dbReference>
<proteinExistence type="predicted"/>
<dbReference type="InterPro" id="IPR004821">
    <property type="entry name" value="Cyt_trans-like"/>
</dbReference>
<keyword evidence="2" id="KW-0548">Nucleotidyltransferase</keyword>
<evidence type="ECO:0000259" key="3">
    <source>
        <dbReference type="Pfam" id="PF01467"/>
    </source>
</evidence>
<dbReference type="NCBIfam" id="TIGR00125">
    <property type="entry name" value="cyt_tran_rel"/>
    <property type="match status" value="1"/>
</dbReference>
<gene>
    <name evidence="4" type="ORF">CVU83_02505</name>
</gene>
<evidence type="ECO:0000313" key="5">
    <source>
        <dbReference type="Proteomes" id="UP000233325"/>
    </source>
</evidence>
<organism evidence="4 5">
    <name type="scientific">Candidatus Falkowbacteria bacterium HGW-Falkowbacteria-2</name>
    <dbReference type="NCBI Taxonomy" id="2013769"/>
    <lineage>
        <taxon>Bacteria</taxon>
        <taxon>Candidatus Falkowiibacteriota</taxon>
    </lineage>
</organism>
<protein>
    <submittedName>
        <fullName evidence="4">Cytidyltransferase</fullName>
    </submittedName>
</protein>
<evidence type="ECO:0000256" key="2">
    <source>
        <dbReference type="ARBA" id="ARBA00022695"/>
    </source>
</evidence>
<evidence type="ECO:0000256" key="1">
    <source>
        <dbReference type="ARBA" id="ARBA00022679"/>
    </source>
</evidence>
<accession>A0A2N2DZB4</accession>
<dbReference type="SUPFAM" id="SSF52374">
    <property type="entry name" value="Nucleotidylyl transferase"/>
    <property type="match status" value="1"/>
</dbReference>
<dbReference type="InterPro" id="IPR014729">
    <property type="entry name" value="Rossmann-like_a/b/a_fold"/>
</dbReference>
<dbReference type="Proteomes" id="UP000233325">
    <property type="component" value="Unassembled WGS sequence"/>
</dbReference>
<name>A0A2N2DZB4_9BACT</name>
<dbReference type="AlphaFoldDB" id="A0A2N2DZB4"/>
<dbReference type="PANTHER" id="PTHR43793:SF2">
    <property type="entry name" value="BIFUNCTIONAL PROTEIN HLDE"/>
    <property type="match status" value="1"/>
</dbReference>
<reference evidence="4 5" key="1">
    <citation type="journal article" date="2017" name="ISME J.">
        <title>Potential for microbial H2 and metal transformations associated with novel bacteria and archaea in deep terrestrial subsurface sediments.</title>
        <authorList>
            <person name="Hernsdorf A.W."/>
            <person name="Amano Y."/>
            <person name="Miyakawa K."/>
            <person name="Ise K."/>
            <person name="Suzuki Y."/>
            <person name="Anantharaman K."/>
            <person name="Probst A."/>
            <person name="Burstein D."/>
            <person name="Thomas B.C."/>
            <person name="Banfield J.F."/>
        </authorList>
    </citation>
    <scope>NUCLEOTIDE SEQUENCE [LARGE SCALE GENOMIC DNA]</scope>
    <source>
        <strain evidence="4">HGW-Falkowbacteria-2</strain>
    </source>
</reference>